<gene>
    <name evidence="2" type="ORF">IFDJLNFL_4916</name>
</gene>
<organism evidence="2 3">
    <name type="scientific">Methylobacterium dankookense</name>
    <dbReference type="NCBI Taxonomy" id="560405"/>
    <lineage>
        <taxon>Bacteria</taxon>
        <taxon>Pseudomonadati</taxon>
        <taxon>Pseudomonadota</taxon>
        <taxon>Alphaproteobacteria</taxon>
        <taxon>Hyphomicrobiales</taxon>
        <taxon>Methylobacteriaceae</taxon>
        <taxon>Methylobacterium</taxon>
    </lineage>
</organism>
<name>A0ABQ4RQE1_9HYPH</name>
<accession>A0ABQ4RQE1</accession>
<reference evidence="2" key="2">
    <citation type="submission" date="2021-08" db="EMBL/GenBank/DDBJ databases">
        <authorList>
            <person name="Tani A."/>
            <person name="Ola A."/>
            <person name="Ogura Y."/>
            <person name="Katsura K."/>
            <person name="Hayashi T."/>
        </authorList>
    </citation>
    <scope>NUCLEOTIDE SEQUENCE</scope>
    <source>
        <strain evidence="2">DSM 22415</strain>
    </source>
</reference>
<sequence length="340" mass="35923">MGEVRLGAAAGQHRLLKDLHRLAQGRRAPAGELRLDAGLAPEMQAAPARHQQARALVRPLQPARQQLQGMPQGGAQHHRGVEPLVAEAAIVALDLPGPSGEGRIDQRGEHARRHVAHHRLDIVETDAAAVLGIEGELLDLREAGAPVAAEALAQHLAGLARDAQAVLLQRPVDQLAERALVVRVAGDRECLRRALAQGAQGGGFREVARLHHDARARDLDLQHGLDGGRVVAAAGPDPDRALVAEQADRAGLVHQSSRIAGQHVAVDLRQREGIARIRHEALGEALGPLGDEPGIGPVDEDDGDPRVGAAADQAFRLMRLDGGHAPCPTAGPRGPRRYGS</sequence>
<feature type="region of interest" description="Disordered" evidence="1">
    <location>
        <begin position="320"/>
        <end position="340"/>
    </location>
</feature>
<evidence type="ECO:0000256" key="1">
    <source>
        <dbReference type="SAM" id="MobiDB-lite"/>
    </source>
</evidence>
<proteinExistence type="predicted"/>
<dbReference type="EMBL" id="BPQI01000179">
    <property type="protein sequence ID" value="GJD58990.1"/>
    <property type="molecule type" value="Genomic_DNA"/>
</dbReference>
<evidence type="ECO:0000313" key="3">
    <source>
        <dbReference type="Proteomes" id="UP001055303"/>
    </source>
</evidence>
<keyword evidence="3" id="KW-1185">Reference proteome</keyword>
<comment type="caution">
    <text evidence="2">The sequence shown here is derived from an EMBL/GenBank/DDBJ whole genome shotgun (WGS) entry which is preliminary data.</text>
</comment>
<dbReference type="Proteomes" id="UP001055303">
    <property type="component" value="Unassembled WGS sequence"/>
</dbReference>
<protein>
    <submittedName>
        <fullName evidence="2">Uncharacterized protein</fullName>
    </submittedName>
</protein>
<evidence type="ECO:0000313" key="2">
    <source>
        <dbReference type="EMBL" id="GJD58990.1"/>
    </source>
</evidence>
<reference evidence="2" key="1">
    <citation type="journal article" date="2021" name="Front. Microbiol.">
        <title>Comprehensive Comparative Genomics and Phenotyping of Methylobacterium Species.</title>
        <authorList>
            <person name="Alessa O."/>
            <person name="Ogura Y."/>
            <person name="Fujitani Y."/>
            <person name="Takami H."/>
            <person name="Hayashi T."/>
            <person name="Sahin N."/>
            <person name="Tani A."/>
        </authorList>
    </citation>
    <scope>NUCLEOTIDE SEQUENCE</scope>
    <source>
        <strain evidence="2">DSM 22415</strain>
    </source>
</reference>